<comment type="caution">
    <text evidence="2">The sequence shown here is derived from an EMBL/GenBank/DDBJ whole genome shotgun (WGS) entry which is preliminary data.</text>
</comment>
<gene>
    <name evidence="2" type="ORF">CLV52_1657</name>
</gene>
<feature type="chain" id="PRO_5039663249" evidence="1">
    <location>
        <begin position="23"/>
        <end position="183"/>
    </location>
</feature>
<dbReference type="RefSeq" id="WP_133765718.1">
    <property type="nucleotide sequence ID" value="NZ_BAAARP010000003.1"/>
</dbReference>
<dbReference type="PROSITE" id="PS51257">
    <property type="entry name" value="PROKAR_LIPOPROTEIN"/>
    <property type="match status" value="1"/>
</dbReference>
<reference evidence="2 3" key="1">
    <citation type="submission" date="2019-03" db="EMBL/GenBank/DDBJ databases">
        <title>Genomic Encyclopedia of Archaeal and Bacterial Type Strains, Phase II (KMG-II): from individual species to whole genera.</title>
        <authorList>
            <person name="Goeker M."/>
        </authorList>
    </citation>
    <scope>NUCLEOTIDE SEQUENCE [LARGE SCALE GENOMIC DNA]</scope>
    <source>
        <strain evidence="2 3">DSM 24782</strain>
    </source>
</reference>
<evidence type="ECO:0000313" key="3">
    <source>
        <dbReference type="Proteomes" id="UP000295344"/>
    </source>
</evidence>
<dbReference type="AlphaFoldDB" id="A0A4R7FT80"/>
<name>A0A4R7FT80_9MICO</name>
<dbReference type="Proteomes" id="UP000295344">
    <property type="component" value="Unassembled WGS sequence"/>
</dbReference>
<evidence type="ECO:0000313" key="2">
    <source>
        <dbReference type="EMBL" id="TDS81083.1"/>
    </source>
</evidence>
<proteinExistence type="predicted"/>
<organism evidence="2 3">
    <name type="scientific">Amnibacterium kyonggiense</name>
    <dbReference type="NCBI Taxonomy" id="595671"/>
    <lineage>
        <taxon>Bacteria</taxon>
        <taxon>Bacillati</taxon>
        <taxon>Actinomycetota</taxon>
        <taxon>Actinomycetes</taxon>
        <taxon>Micrococcales</taxon>
        <taxon>Microbacteriaceae</taxon>
        <taxon>Amnibacterium</taxon>
    </lineage>
</organism>
<protein>
    <submittedName>
        <fullName evidence="2">Uncharacterized protein</fullName>
    </submittedName>
</protein>
<keyword evidence="3" id="KW-1185">Reference proteome</keyword>
<accession>A0A4R7FT80</accession>
<evidence type="ECO:0000256" key="1">
    <source>
        <dbReference type="SAM" id="SignalP"/>
    </source>
</evidence>
<keyword evidence="1" id="KW-0732">Signal</keyword>
<sequence length="183" mass="19570">MSQGNRAVAAASLVLILAGCTAAPGETSVTTLPTDSGPAPALRQVGSRAEVARVHSAATRALTAALHVFDSDEHGNPLTSKAERTRLIDTTSTGTQRARLEHALSELGRPPFRRGGAFVVEHWDGVQITGDRARAYVTGHSSYTPTAAFPQERDGTWQYQLLLVRRGAEWLVIDERAASNEQG</sequence>
<feature type="signal peptide" evidence="1">
    <location>
        <begin position="1"/>
        <end position="22"/>
    </location>
</feature>
<dbReference type="EMBL" id="SOAM01000001">
    <property type="protein sequence ID" value="TDS81083.1"/>
    <property type="molecule type" value="Genomic_DNA"/>
</dbReference>